<evidence type="ECO:0000259" key="3">
    <source>
        <dbReference type="PROSITE" id="PS51186"/>
    </source>
</evidence>
<dbReference type="InterPro" id="IPR016181">
    <property type="entry name" value="Acyl_CoA_acyltransferase"/>
</dbReference>
<name>A0A1R3S1F8_ASPC5</name>
<feature type="transmembrane region" description="Helical" evidence="2">
    <location>
        <begin position="378"/>
        <end position="400"/>
    </location>
</feature>
<feature type="domain" description="N-acetyltransferase" evidence="3">
    <location>
        <begin position="36"/>
        <end position="232"/>
    </location>
</feature>
<dbReference type="AlphaFoldDB" id="A0A1R3S1F8"/>
<dbReference type="GO" id="GO:0016747">
    <property type="term" value="F:acyltransferase activity, transferring groups other than amino-acyl groups"/>
    <property type="evidence" value="ECO:0007669"/>
    <property type="project" value="InterPro"/>
</dbReference>
<evidence type="ECO:0000256" key="1">
    <source>
        <dbReference type="SAM" id="MobiDB-lite"/>
    </source>
</evidence>
<keyword evidence="2" id="KW-0812">Transmembrane</keyword>
<feature type="compositionally biased region" description="Low complexity" evidence="1">
    <location>
        <begin position="543"/>
        <end position="565"/>
    </location>
</feature>
<dbReference type="PROSITE" id="PS51186">
    <property type="entry name" value="GNAT"/>
    <property type="match status" value="1"/>
</dbReference>
<dbReference type="CDD" id="cd04301">
    <property type="entry name" value="NAT_SF"/>
    <property type="match status" value="1"/>
</dbReference>
<feature type="region of interest" description="Disordered" evidence="1">
    <location>
        <begin position="543"/>
        <end position="571"/>
    </location>
</feature>
<accession>A0A1R3S1F8</accession>
<dbReference type="VEuPathDB" id="FungiDB:ASPCADRAFT_502856"/>
<organism evidence="4 5">
    <name type="scientific">Aspergillus carbonarius (strain ITEM 5010)</name>
    <dbReference type="NCBI Taxonomy" id="602072"/>
    <lineage>
        <taxon>Eukaryota</taxon>
        <taxon>Fungi</taxon>
        <taxon>Dikarya</taxon>
        <taxon>Ascomycota</taxon>
        <taxon>Pezizomycotina</taxon>
        <taxon>Eurotiomycetes</taxon>
        <taxon>Eurotiomycetidae</taxon>
        <taxon>Eurotiales</taxon>
        <taxon>Aspergillaceae</taxon>
        <taxon>Aspergillus</taxon>
        <taxon>Aspergillus subgen. Circumdati</taxon>
    </lineage>
</organism>
<evidence type="ECO:0000256" key="2">
    <source>
        <dbReference type="SAM" id="Phobius"/>
    </source>
</evidence>
<gene>
    <name evidence="4" type="ORF">ASPCADRAFT_502856</name>
</gene>
<dbReference type="STRING" id="602072.A0A1R3S1F8"/>
<feature type="transmembrane region" description="Helical" evidence="2">
    <location>
        <begin position="483"/>
        <end position="502"/>
    </location>
</feature>
<evidence type="ECO:0000313" key="5">
    <source>
        <dbReference type="Proteomes" id="UP000188318"/>
    </source>
</evidence>
<dbReference type="Pfam" id="PF00583">
    <property type="entry name" value="Acetyltransf_1"/>
    <property type="match status" value="1"/>
</dbReference>
<feature type="transmembrane region" description="Helical" evidence="2">
    <location>
        <begin position="420"/>
        <end position="438"/>
    </location>
</feature>
<dbReference type="SUPFAM" id="SSF55729">
    <property type="entry name" value="Acyl-CoA N-acyltransferases (Nat)"/>
    <property type="match status" value="1"/>
</dbReference>
<keyword evidence="2" id="KW-1133">Transmembrane helix</keyword>
<dbReference type="Proteomes" id="UP000188318">
    <property type="component" value="Unassembled WGS sequence"/>
</dbReference>
<dbReference type="InterPro" id="IPR052523">
    <property type="entry name" value="Trichothecene_AcTrans"/>
</dbReference>
<feature type="transmembrane region" description="Helical" evidence="2">
    <location>
        <begin position="303"/>
        <end position="323"/>
    </location>
</feature>
<reference evidence="5" key="1">
    <citation type="journal article" date="2017" name="Genome Biol.">
        <title>Comparative genomics reveals high biological diversity and specific adaptations in the industrially and medically important fungal genus Aspergillus.</title>
        <authorList>
            <person name="de Vries R.P."/>
            <person name="Riley R."/>
            <person name="Wiebenga A."/>
            <person name="Aguilar-Osorio G."/>
            <person name="Amillis S."/>
            <person name="Uchima C.A."/>
            <person name="Anderluh G."/>
            <person name="Asadollahi M."/>
            <person name="Askin M."/>
            <person name="Barry K."/>
            <person name="Battaglia E."/>
            <person name="Bayram O."/>
            <person name="Benocci T."/>
            <person name="Braus-Stromeyer S.A."/>
            <person name="Caldana C."/>
            <person name="Canovas D."/>
            <person name="Cerqueira G.C."/>
            <person name="Chen F."/>
            <person name="Chen W."/>
            <person name="Choi C."/>
            <person name="Clum A."/>
            <person name="Dos Santos R.A."/>
            <person name="Damasio A.R."/>
            <person name="Diallinas G."/>
            <person name="Emri T."/>
            <person name="Fekete E."/>
            <person name="Flipphi M."/>
            <person name="Freyberg S."/>
            <person name="Gallo A."/>
            <person name="Gournas C."/>
            <person name="Habgood R."/>
            <person name="Hainaut M."/>
            <person name="Harispe M.L."/>
            <person name="Henrissat B."/>
            <person name="Hilden K.S."/>
            <person name="Hope R."/>
            <person name="Hossain A."/>
            <person name="Karabika E."/>
            <person name="Karaffa L."/>
            <person name="Karanyi Z."/>
            <person name="Krasevec N."/>
            <person name="Kuo A."/>
            <person name="Kusch H."/>
            <person name="LaButti K."/>
            <person name="Lagendijk E.L."/>
            <person name="Lapidus A."/>
            <person name="Levasseur A."/>
            <person name="Lindquist E."/>
            <person name="Lipzen A."/>
            <person name="Logrieco A.F."/>
            <person name="MacCabe A."/>
            <person name="Maekelae M.R."/>
            <person name="Malavazi I."/>
            <person name="Melin P."/>
            <person name="Meyer V."/>
            <person name="Mielnichuk N."/>
            <person name="Miskei M."/>
            <person name="Molnar A.P."/>
            <person name="Mule G."/>
            <person name="Ngan C.Y."/>
            <person name="Orejas M."/>
            <person name="Orosz E."/>
            <person name="Ouedraogo J.P."/>
            <person name="Overkamp K.M."/>
            <person name="Park H.-S."/>
            <person name="Perrone G."/>
            <person name="Piumi F."/>
            <person name="Punt P.J."/>
            <person name="Ram A.F."/>
            <person name="Ramon A."/>
            <person name="Rauscher S."/>
            <person name="Record E."/>
            <person name="Riano-Pachon D.M."/>
            <person name="Robert V."/>
            <person name="Roehrig J."/>
            <person name="Ruller R."/>
            <person name="Salamov A."/>
            <person name="Salih N.S."/>
            <person name="Samson R.A."/>
            <person name="Sandor E."/>
            <person name="Sanguinetti M."/>
            <person name="Schuetze T."/>
            <person name="Sepcic K."/>
            <person name="Shelest E."/>
            <person name="Sherlock G."/>
            <person name="Sophianopoulou V."/>
            <person name="Squina F.M."/>
            <person name="Sun H."/>
            <person name="Susca A."/>
            <person name="Todd R.B."/>
            <person name="Tsang A."/>
            <person name="Unkles S.E."/>
            <person name="van de Wiele N."/>
            <person name="van Rossen-Uffink D."/>
            <person name="Oliveira J.V."/>
            <person name="Vesth T.C."/>
            <person name="Visser J."/>
            <person name="Yu J.-H."/>
            <person name="Zhou M."/>
            <person name="Andersen M.R."/>
            <person name="Archer D.B."/>
            <person name="Baker S.E."/>
            <person name="Benoit I."/>
            <person name="Brakhage A.A."/>
            <person name="Braus G.H."/>
            <person name="Fischer R."/>
            <person name="Frisvad J.C."/>
            <person name="Goldman G.H."/>
            <person name="Houbraken J."/>
            <person name="Oakley B."/>
            <person name="Pocsi I."/>
            <person name="Scazzocchio C."/>
            <person name="Seiboth B."/>
            <person name="vanKuyk P.A."/>
            <person name="Wortman J."/>
            <person name="Dyer P.S."/>
            <person name="Grigoriev I.V."/>
        </authorList>
    </citation>
    <scope>NUCLEOTIDE SEQUENCE [LARGE SCALE GENOMIC DNA]</scope>
    <source>
        <strain evidence="5">ITEM 5010</strain>
    </source>
</reference>
<protein>
    <recommendedName>
        <fullName evidence="3">N-acetyltransferase domain-containing protein</fullName>
    </recommendedName>
</protein>
<dbReference type="PANTHER" id="PTHR42791">
    <property type="entry name" value="GNAT FAMILY ACETYLTRANSFERASE"/>
    <property type="match status" value="1"/>
</dbReference>
<evidence type="ECO:0000313" key="4">
    <source>
        <dbReference type="EMBL" id="OOG00564.1"/>
    </source>
</evidence>
<sequence>MSLRPTLPKARILHTRLITSPSPPKPTPAPRHPDDLHLLPAAPSDSPAIADVFLHSFSDAFNRRMFPLTEDVRSWWVDQFRREIEQSCAAHPSSAFLKVTAADGEIAAFAKWRFPVPPTAAATHQTAWPPSSDADLCERFFQVMEGERSRIMGEQEHFYLDLLGTRPEFNGRGIGSRLVRWGLERADTAGVATFLSSTPPGRRLYERYGFRMVHAYEVVPGYIQTSMVREHPVQQATNTSVSFIRSPRRSCNPFTRSHSRPRLHLTQQPLFRNSLLAGVGFLELANAADFAANVWNQIPVPRYAMILMAIGGPVALLITLVAARDLYLSYQNVQLLRQERRHLQHLLTSSPSTHTSLVLHSRLSVNFRELGTELVDRILMDALMGFGALLVGTGTLMAIWGANHRVYRASNLLSGYIGNGLAAAFGIVNSIWSGYLVVRFQRHYTACMATTSTPPIDSTNDTPDDHLDISCFKDNLRLRFRGLQWHAIVNGINGIVAGAASLVTATMWYGYVVLIPCIVSLIACNWFWRVRLGYDRPLLAPTTTTTTTITPETNNNNPTTTTTQPPEDDPHKTDLITDLTTTTHILRTLTSPYPLLPRTILNPTSLSSTLTFITRNGMFENFCVWINDTLPNGVEDVLHIPSTTTQTEKPPTSTEENDKEIIINLTPTDFLTLGNHDALLAKMNEYLDLFAKKALAYRERWLLEVVGCAVYGLGLGLGSRSEGEGE</sequence>
<keyword evidence="5" id="KW-1185">Reference proteome</keyword>
<dbReference type="OMA" id="IACNWFW"/>
<dbReference type="EMBL" id="KV907493">
    <property type="protein sequence ID" value="OOG00564.1"/>
    <property type="molecule type" value="Genomic_DNA"/>
</dbReference>
<dbReference type="Gene3D" id="3.40.630.30">
    <property type="match status" value="1"/>
</dbReference>
<dbReference type="OrthoDB" id="5089392at2759"/>
<proteinExistence type="predicted"/>
<dbReference type="InterPro" id="IPR000182">
    <property type="entry name" value="GNAT_dom"/>
</dbReference>
<keyword evidence="2" id="KW-0472">Membrane</keyword>
<feature type="transmembrane region" description="Helical" evidence="2">
    <location>
        <begin position="508"/>
        <end position="528"/>
    </location>
</feature>
<dbReference type="PANTHER" id="PTHR42791:SF17">
    <property type="entry name" value="ACETYLTRANSFERASE, GNAT FAMILY FAMILY (AFU_ORTHOLOGUE AFUA_8G05690)"/>
    <property type="match status" value="1"/>
</dbReference>